<protein>
    <submittedName>
        <fullName evidence="1">Uncharacterized protein</fullName>
    </submittedName>
</protein>
<gene>
    <name evidence="1" type="ORF">M1B72_16425</name>
</gene>
<evidence type="ECO:0000313" key="1">
    <source>
        <dbReference type="EMBL" id="UPU35023.1"/>
    </source>
</evidence>
<organism evidence="1 2">
    <name type="scientific">Geomonas paludis</name>
    <dbReference type="NCBI Taxonomy" id="2740185"/>
    <lineage>
        <taxon>Bacteria</taxon>
        <taxon>Pseudomonadati</taxon>
        <taxon>Thermodesulfobacteriota</taxon>
        <taxon>Desulfuromonadia</taxon>
        <taxon>Geobacterales</taxon>
        <taxon>Geobacteraceae</taxon>
        <taxon>Geomonas</taxon>
    </lineage>
</organism>
<name>A0ABY4LE26_9BACT</name>
<accession>A0ABY4LE26</accession>
<dbReference type="EMBL" id="CP096574">
    <property type="protein sequence ID" value="UPU35023.1"/>
    <property type="molecule type" value="Genomic_DNA"/>
</dbReference>
<evidence type="ECO:0000313" key="2">
    <source>
        <dbReference type="Proteomes" id="UP000831485"/>
    </source>
</evidence>
<keyword evidence="2" id="KW-1185">Reference proteome</keyword>
<reference evidence="1" key="1">
    <citation type="submission" date="2022-04" db="EMBL/GenBank/DDBJ databases">
        <authorList>
            <person name="Liu G."/>
        </authorList>
    </citation>
    <scope>NUCLEOTIDE SEQUENCE</scope>
    <source>
        <strain evidence="1">RG22</strain>
    </source>
</reference>
<sequence>MSTSYGNTATVLSQFEDDVFETFSLDSTFFTNPKDVVDALESPRKSTSNTEADKMDVGNKVKDLFFYQKQNYVRETPFVSLQKWEGVVTDVTEKTFVAKLVDLKTEDDEFAEIPKDEVTEEDLLLLRRGAIFYWNIGYSYTSGTKTRASLVRFKRMPRLTKKEEDAAQERALKLWDKVERGDGVEI</sequence>
<proteinExistence type="predicted"/>
<dbReference type="RefSeq" id="WP_248646549.1">
    <property type="nucleotide sequence ID" value="NZ_CP096574.1"/>
</dbReference>
<dbReference type="Proteomes" id="UP000831485">
    <property type="component" value="Chromosome"/>
</dbReference>